<dbReference type="PROSITE" id="PS50075">
    <property type="entry name" value="CARRIER"/>
    <property type="match status" value="1"/>
</dbReference>
<dbReference type="Pfam" id="PF07993">
    <property type="entry name" value="NAD_binding_4"/>
    <property type="match status" value="1"/>
</dbReference>
<evidence type="ECO:0000256" key="2">
    <source>
        <dbReference type="ARBA" id="ARBA00022553"/>
    </source>
</evidence>
<proteinExistence type="predicted"/>
<comment type="caution">
    <text evidence="4">The sequence shown here is derived from an EMBL/GenBank/DDBJ whole genome shotgun (WGS) entry which is preliminary data.</text>
</comment>
<dbReference type="EMBL" id="JAAQHG020000013">
    <property type="protein sequence ID" value="KAL1586724.1"/>
    <property type="molecule type" value="Genomic_DNA"/>
</dbReference>
<dbReference type="Pfam" id="PF00550">
    <property type="entry name" value="PP-binding"/>
    <property type="match status" value="1"/>
</dbReference>
<dbReference type="InterPro" id="IPR013120">
    <property type="entry name" value="FAR_NAD-bd"/>
</dbReference>
<keyword evidence="5" id="KW-1185">Reference proteome</keyword>
<protein>
    <recommendedName>
        <fullName evidence="3">Carrier domain-containing protein</fullName>
    </recommendedName>
</protein>
<dbReference type="Gene3D" id="3.40.50.12780">
    <property type="entry name" value="N-terminal domain of ligase-like"/>
    <property type="match status" value="1"/>
</dbReference>
<dbReference type="Pfam" id="PF23562">
    <property type="entry name" value="AMP-binding_C_3"/>
    <property type="match status" value="1"/>
</dbReference>
<evidence type="ECO:0000256" key="1">
    <source>
        <dbReference type="ARBA" id="ARBA00022450"/>
    </source>
</evidence>
<dbReference type="Proteomes" id="UP000803884">
    <property type="component" value="Unassembled WGS sequence"/>
</dbReference>
<feature type="domain" description="Carrier" evidence="3">
    <location>
        <begin position="547"/>
        <end position="627"/>
    </location>
</feature>
<dbReference type="InterPro" id="IPR036291">
    <property type="entry name" value="NAD(P)-bd_dom_sf"/>
</dbReference>
<dbReference type="InterPro" id="IPR036736">
    <property type="entry name" value="ACP-like_sf"/>
</dbReference>
<dbReference type="PROSITE" id="PS00012">
    <property type="entry name" value="PHOSPHOPANTETHEINE"/>
    <property type="match status" value="1"/>
</dbReference>
<accession>A0AB34KP42</accession>
<keyword evidence="2" id="KW-0597">Phosphoprotein</keyword>
<name>A0AB34KP42_9PEZI</name>
<dbReference type="GeneID" id="96006145"/>
<dbReference type="InterPro" id="IPR051414">
    <property type="entry name" value="Adenylate-forming_Reductase"/>
</dbReference>
<dbReference type="PANTHER" id="PTHR43439">
    <property type="entry name" value="PHENYLACETATE-COENZYME A LIGASE"/>
    <property type="match status" value="1"/>
</dbReference>
<dbReference type="InterPro" id="IPR006162">
    <property type="entry name" value="Ppantetheine_attach_site"/>
</dbReference>
<dbReference type="PANTHER" id="PTHR43439:SF2">
    <property type="entry name" value="ENZYME, PUTATIVE (JCVI)-RELATED"/>
    <property type="match status" value="1"/>
</dbReference>
<dbReference type="AlphaFoldDB" id="A0AB34KP42"/>
<dbReference type="SUPFAM" id="SSF56801">
    <property type="entry name" value="Acetyl-CoA synthetase-like"/>
    <property type="match status" value="1"/>
</dbReference>
<dbReference type="InterPro" id="IPR042099">
    <property type="entry name" value="ANL_N_sf"/>
</dbReference>
<evidence type="ECO:0000259" key="3">
    <source>
        <dbReference type="PROSITE" id="PS50075"/>
    </source>
</evidence>
<dbReference type="InterPro" id="IPR020845">
    <property type="entry name" value="AMP-binding_CS"/>
</dbReference>
<reference evidence="4 5" key="1">
    <citation type="journal article" date="2020" name="Microbiol. Resour. Announc.">
        <title>Draft Genome Sequence of a Cladosporium Species Isolated from the Mesophotic Ascidian Didemnum maculosum.</title>
        <authorList>
            <person name="Gioti A."/>
            <person name="Siaperas R."/>
            <person name="Nikolaivits E."/>
            <person name="Le Goff G."/>
            <person name="Ouazzani J."/>
            <person name="Kotoulas G."/>
            <person name="Topakas E."/>
        </authorList>
    </citation>
    <scope>NUCLEOTIDE SEQUENCE [LARGE SCALE GENOMIC DNA]</scope>
    <source>
        <strain evidence="4 5">TM138-S3</strain>
    </source>
</reference>
<keyword evidence="1" id="KW-0596">Phosphopantetheine</keyword>
<dbReference type="PROSITE" id="PS00455">
    <property type="entry name" value="AMP_BINDING"/>
    <property type="match status" value="1"/>
</dbReference>
<dbReference type="Pfam" id="PF00501">
    <property type="entry name" value="AMP-binding"/>
    <property type="match status" value="1"/>
</dbReference>
<dbReference type="Gene3D" id="3.40.50.720">
    <property type="entry name" value="NAD(P)-binding Rossmann-like Domain"/>
    <property type="match status" value="1"/>
</dbReference>
<dbReference type="SUPFAM" id="SSF51735">
    <property type="entry name" value="NAD(P)-binding Rossmann-fold domains"/>
    <property type="match status" value="1"/>
</dbReference>
<evidence type="ECO:0000313" key="4">
    <source>
        <dbReference type="EMBL" id="KAL1586724.1"/>
    </source>
</evidence>
<dbReference type="InterPro" id="IPR009081">
    <property type="entry name" value="PP-bd_ACP"/>
</dbReference>
<dbReference type="RefSeq" id="XP_069229829.1">
    <property type="nucleotide sequence ID" value="XM_069373307.1"/>
</dbReference>
<dbReference type="SUPFAM" id="SSF47336">
    <property type="entry name" value="ACP-like"/>
    <property type="match status" value="1"/>
</dbReference>
<evidence type="ECO:0000313" key="5">
    <source>
        <dbReference type="Proteomes" id="UP000803884"/>
    </source>
</evidence>
<dbReference type="InterPro" id="IPR000873">
    <property type="entry name" value="AMP-dep_synth/lig_dom"/>
</dbReference>
<organism evidence="4 5">
    <name type="scientific">Cladosporium halotolerans</name>
    <dbReference type="NCBI Taxonomy" id="1052096"/>
    <lineage>
        <taxon>Eukaryota</taxon>
        <taxon>Fungi</taxon>
        <taxon>Dikarya</taxon>
        <taxon>Ascomycota</taxon>
        <taxon>Pezizomycotina</taxon>
        <taxon>Dothideomycetes</taxon>
        <taxon>Dothideomycetidae</taxon>
        <taxon>Cladosporiales</taxon>
        <taxon>Cladosporiaceae</taxon>
        <taxon>Cladosporium</taxon>
    </lineage>
</organism>
<sequence>MPALPEPASSILPRAVAYLAASHPDGTWISSPKDAELALGWQDITYRNLFHAVDGAAAWVEEHLGVGTGDEVVSYIGVNDERYGAVHIGLMKAGYRTMLPSTRNSPEGQAHLAQSTDCEILLCSEGVDTPVEEFRKAVPSLKVLQVPSFDMLRERGSKIDQYEGHYSESSDYETLILHTSGSTGLPKPIRLTNASLAVIGSLSEAPCPEGRTLAQAALFAKDQPMFVMTPFFHTMGALMMMRSILCKAPLVRLPTGKPPNVELVTTVLRQTNPHCGIFAPALLEQIVDTPKGLETLSRLQYVFFGGAPLARATGDKIRKFTKLVSVIGSTEAGIITSVIPADAKDWEYFEWSPAAGAHMEPEEGGLYELVIKRADPKTQATFHTFPNIPEWRTKDLWEQHPSNVNLWRYRGRKDDVIVFSNGEKLNPVGFEKTLESNIKIQGAVVVGQGRFQSGLLIEPSWDTLGDYDPDELLNALWPFIEETNADMPAHGRVWKSKIAFAKREKPFKRAPKGSVIRQQTIRLYEREIEALYSNENDNEALGTLAADADDATSIKYLREMFKLKGMPVPGDAPNNADIFAYGVDSLQVLALTSTLNHARRKGDAVTPREIYQHSTIEDLAKLLKGNSSSSGTGSRENAMTEMVTKYTQDLPDASPSSGIKQPSKHTVVLTGSTGSLGNSILEELIDSSVTEHVYCLNRSADAESRQKSAFKARGIVPDFSKVTFLHTDFGKDHFGLGSDAYKEMLETVTIFVHNAWTVDFNKTLQTYEPVHVAGTRRCVDFSHQSKHRSHIVFISSIASVGNWGEKRPGETFVPEALWDDHQLPAPQGYAESKHVSSLILAAAATKSGVPSTIVRCGQLAGPKERGQMWNKHEWLPSILLTSRSMGVLPGQLGNMDTIDWVPIDLAAKSVVEIAESRTSAVWQGKGDQTSVSHVVNPSTVSWKSLVPSIQATLEQQSGTAQRAVPFDEWLDELSAVPKTTEEAESKPGIKLLDFYQSLVPEAGGLPRLATKETAKLSTTIDTMQAVDPALMTQWIKQWSR</sequence>
<dbReference type="Gene3D" id="1.10.1200.10">
    <property type="entry name" value="ACP-like"/>
    <property type="match status" value="1"/>
</dbReference>
<gene>
    <name evidence="4" type="ORF">WHR41_04701</name>
</gene>